<dbReference type="GO" id="GO:0008173">
    <property type="term" value="F:RNA methyltransferase activity"/>
    <property type="evidence" value="ECO:0007669"/>
    <property type="project" value="InterPro"/>
</dbReference>
<evidence type="ECO:0000256" key="3">
    <source>
        <dbReference type="SAM" id="MobiDB-lite"/>
    </source>
</evidence>
<dbReference type="Pfam" id="PF08032">
    <property type="entry name" value="SpoU_sub_bind"/>
    <property type="match status" value="1"/>
</dbReference>
<dbReference type="PANTHER" id="PTHR46429:SF1">
    <property type="entry name" value="23S RRNA (GUANOSINE-2'-O-)-METHYLTRANSFERASE RLMB"/>
    <property type="match status" value="1"/>
</dbReference>
<dbReference type="Gene3D" id="3.30.1330.30">
    <property type="match status" value="1"/>
</dbReference>
<dbReference type="RefSeq" id="WP_119060201.1">
    <property type="nucleotide sequence ID" value="NZ_QXDF01000001.1"/>
</dbReference>
<sequence>MSRQKKSGVPGAKSGQGNARHSGAKSGPKRGGVLIYGLHAARAAIANPKRKIRSVLATTNAAERMGDVLAARGVSPRIVRPDDLAARVGTGAVHQGVVVEADPLPPRDIASFDAFSVIIVLDQVTDPQNVGAILRSAAAFGADGLVMTARHSPPLEGALAKAASGGLEHVPVALITNLARGLEELGDLGVMRIGLDSAGDQVFEDLPAFQRLALVLGAEDKGLRRLTREHCDVVSALAAPGAIQSLNVSNAAAIALHHAWLTRRARN</sequence>
<evidence type="ECO:0000313" key="5">
    <source>
        <dbReference type="EMBL" id="RIA55277.1"/>
    </source>
</evidence>
<keyword evidence="6" id="KW-1185">Reference proteome</keyword>
<dbReference type="GO" id="GO:0006396">
    <property type="term" value="P:RNA processing"/>
    <property type="evidence" value="ECO:0007669"/>
    <property type="project" value="InterPro"/>
</dbReference>
<dbReference type="Gene3D" id="3.40.1280.10">
    <property type="match status" value="1"/>
</dbReference>
<proteinExistence type="predicted"/>
<evidence type="ECO:0000256" key="1">
    <source>
        <dbReference type="ARBA" id="ARBA00022603"/>
    </source>
</evidence>
<dbReference type="InterPro" id="IPR029028">
    <property type="entry name" value="Alpha/beta_knot_MTases"/>
</dbReference>
<dbReference type="SUPFAM" id="SSF55315">
    <property type="entry name" value="L30e-like"/>
    <property type="match status" value="1"/>
</dbReference>
<gene>
    <name evidence="5" type="ORF">BXY53_0338</name>
</gene>
<dbReference type="CDD" id="cd18103">
    <property type="entry name" value="SpoU-like_RlmB"/>
    <property type="match status" value="1"/>
</dbReference>
<comment type="caution">
    <text evidence="5">The sequence shown here is derived from an EMBL/GenBank/DDBJ whole genome shotgun (WGS) entry which is preliminary data.</text>
</comment>
<dbReference type="Proteomes" id="UP000266273">
    <property type="component" value="Unassembled WGS sequence"/>
</dbReference>
<dbReference type="InterPro" id="IPR029026">
    <property type="entry name" value="tRNA_m1G_MTases_N"/>
</dbReference>
<dbReference type="GO" id="GO:0003723">
    <property type="term" value="F:RNA binding"/>
    <property type="evidence" value="ECO:0007669"/>
    <property type="project" value="InterPro"/>
</dbReference>
<name>A0A397Q6W8_9HYPH</name>
<evidence type="ECO:0000259" key="4">
    <source>
        <dbReference type="SMART" id="SM00967"/>
    </source>
</evidence>
<reference evidence="5 6" key="1">
    <citation type="submission" date="2018-08" db="EMBL/GenBank/DDBJ databases">
        <title>Genomic Encyclopedia of Archaeal and Bacterial Type Strains, Phase II (KMG-II): from individual species to whole genera.</title>
        <authorList>
            <person name="Goeker M."/>
        </authorList>
    </citation>
    <scope>NUCLEOTIDE SEQUENCE [LARGE SCALE GENOMIC DNA]</scope>
    <source>
        <strain evidence="5 6">DSM 5002</strain>
    </source>
</reference>
<dbReference type="SUPFAM" id="SSF75217">
    <property type="entry name" value="alpha/beta knot"/>
    <property type="match status" value="1"/>
</dbReference>
<keyword evidence="2 5" id="KW-0808">Transferase</keyword>
<dbReference type="Pfam" id="PF00588">
    <property type="entry name" value="SpoU_methylase"/>
    <property type="match status" value="1"/>
</dbReference>
<dbReference type="InterPro" id="IPR001537">
    <property type="entry name" value="SpoU_MeTrfase"/>
</dbReference>
<dbReference type="InterPro" id="IPR029064">
    <property type="entry name" value="Ribosomal_eL30-like_sf"/>
</dbReference>
<dbReference type="EMBL" id="QXDF01000001">
    <property type="protein sequence ID" value="RIA55277.1"/>
    <property type="molecule type" value="Genomic_DNA"/>
</dbReference>
<feature type="region of interest" description="Disordered" evidence="3">
    <location>
        <begin position="1"/>
        <end position="30"/>
    </location>
</feature>
<evidence type="ECO:0000313" key="6">
    <source>
        <dbReference type="Proteomes" id="UP000266273"/>
    </source>
</evidence>
<organism evidence="5 6">
    <name type="scientific">Dichotomicrobium thermohalophilum</name>
    <dbReference type="NCBI Taxonomy" id="933063"/>
    <lineage>
        <taxon>Bacteria</taxon>
        <taxon>Pseudomonadati</taxon>
        <taxon>Pseudomonadota</taxon>
        <taxon>Alphaproteobacteria</taxon>
        <taxon>Hyphomicrobiales</taxon>
        <taxon>Hyphomicrobiaceae</taxon>
        <taxon>Dichotomicrobium</taxon>
    </lineage>
</organism>
<protein>
    <submittedName>
        <fullName evidence="5">23S rRNA (Guanosine2251-2'-O)-methyltransferase</fullName>
    </submittedName>
</protein>
<dbReference type="SMART" id="SM00967">
    <property type="entry name" value="SpoU_sub_bind"/>
    <property type="match status" value="1"/>
</dbReference>
<accession>A0A397Q6W8</accession>
<evidence type="ECO:0000256" key="2">
    <source>
        <dbReference type="ARBA" id="ARBA00022679"/>
    </source>
</evidence>
<feature type="domain" description="RNA 2-O ribose methyltransferase substrate binding" evidence="4">
    <location>
        <begin position="34"/>
        <end position="107"/>
    </location>
</feature>
<dbReference type="InterPro" id="IPR004441">
    <property type="entry name" value="rRNA_MeTrfase_TrmH"/>
</dbReference>
<dbReference type="AlphaFoldDB" id="A0A397Q6W8"/>
<dbReference type="GO" id="GO:0032259">
    <property type="term" value="P:methylation"/>
    <property type="evidence" value="ECO:0007669"/>
    <property type="project" value="UniProtKB-KW"/>
</dbReference>
<dbReference type="GO" id="GO:0005829">
    <property type="term" value="C:cytosol"/>
    <property type="evidence" value="ECO:0007669"/>
    <property type="project" value="TreeGrafter"/>
</dbReference>
<dbReference type="OrthoDB" id="9785673at2"/>
<dbReference type="PANTHER" id="PTHR46429">
    <property type="entry name" value="23S RRNA (GUANOSINE-2'-O-)-METHYLTRANSFERASE RLMB"/>
    <property type="match status" value="1"/>
</dbReference>
<keyword evidence="1 5" id="KW-0489">Methyltransferase</keyword>
<dbReference type="InterPro" id="IPR013123">
    <property type="entry name" value="SpoU_subst-bd"/>
</dbReference>